<dbReference type="Pfam" id="PF03466">
    <property type="entry name" value="LysR_substrate"/>
    <property type="match status" value="1"/>
</dbReference>
<dbReference type="EMBL" id="MLJW01000024">
    <property type="protein sequence ID" value="OIR09948.1"/>
    <property type="molecule type" value="Genomic_DNA"/>
</dbReference>
<evidence type="ECO:0000256" key="2">
    <source>
        <dbReference type="ARBA" id="ARBA00023015"/>
    </source>
</evidence>
<dbReference type="Gene3D" id="3.40.190.10">
    <property type="entry name" value="Periplasmic binding protein-like II"/>
    <property type="match status" value="2"/>
</dbReference>
<evidence type="ECO:0000256" key="4">
    <source>
        <dbReference type="ARBA" id="ARBA00023163"/>
    </source>
</evidence>
<keyword evidence="4" id="KW-0804">Transcription</keyword>
<dbReference type="InterPro" id="IPR036390">
    <property type="entry name" value="WH_DNA-bd_sf"/>
</dbReference>
<dbReference type="SUPFAM" id="SSF53850">
    <property type="entry name" value="Periplasmic binding protein-like II"/>
    <property type="match status" value="1"/>
</dbReference>
<feature type="domain" description="HTH lysR-type" evidence="5">
    <location>
        <begin position="1"/>
        <end position="58"/>
    </location>
</feature>
<dbReference type="InterPro" id="IPR005119">
    <property type="entry name" value="LysR_subst-bd"/>
</dbReference>
<dbReference type="AlphaFoldDB" id="A0A1J5T810"/>
<dbReference type="InterPro" id="IPR036388">
    <property type="entry name" value="WH-like_DNA-bd_sf"/>
</dbReference>
<sequence>MDLADLLTFRAVVECGGITRAAARLHRVQSNVTARIKNLEEDLGAQLFARQGRGVVLAPAGQVLLGYAERLLDLADEARAAVRGGDLSGLLRLGAMESTAAVRLPGPLAEFHRRYPGITLDLKTDSTQPLIAQVLRGDLDAALVAEPVEDPRLESRAIYDEDLLILRPAASEVRPGMAVTLLTFRPGCSYRRRLEDWVCRAGMAADRIVEINSHQVILGCVAAGMGITLAPASLLAGYEGRARLAALPLGPEGRVRTLLIWRKGAPAARIEALAQSLAAAIPDATAG</sequence>
<dbReference type="PROSITE" id="PS50931">
    <property type="entry name" value="HTH_LYSR"/>
    <property type="match status" value="1"/>
</dbReference>
<dbReference type="PRINTS" id="PR00039">
    <property type="entry name" value="HTHLYSR"/>
</dbReference>
<dbReference type="Pfam" id="PF00126">
    <property type="entry name" value="HTH_1"/>
    <property type="match status" value="1"/>
</dbReference>
<name>A0A1J5T810_9ZZZZ</name>
<dbReference type="SUPFAM" id="SSF46785">
    <property type="entry name" value="Winged helix' DNA-binding domain"/>
    <property type="match status" value="1"/>
</dbReference>
<gene>
    <name evidence="6" type="primary">gltR_1</name>
    <name evidence="6" type="ORF">GALL_78700</name>
</gene>
<dbReference type="GO" id="GO:0003700">
    <property type="term" value="F:DNA-binding transcription factor activity"/>
    <property type="evidence" value="ECO:0007669"/>
    <property type="project" value="InterPro"/>
</dbReference>
<dbReference type="PANTHER" id="PTHR30126">
    <property type="entry name" value="HTH-TYPE TRANSCRIPTIONAL REGULATOR"/>
    <property type="match status" value="1"/>
</dbReference>
<comment type="caution">
    <text evidence="6">The sequence shown here is derived from an EMBL/GenBank/DDBJ whole genome shotgun (WGS) entry which is preliminary data.</text>
</comment>
<proteinExistence type="inferred from homology"/>
<comment type="similarity">
    <text evidence="1">Belongs to the LysR transcriptional regulatory family.</text>
</comment>
<evidence type="ECO:0000256" key="3">
    <source>
        <dbReference type="ARBA" id="ARBA00023125"/>
    </source>
</evidence>
<evidence type="ECO:0000256" key="1">
    <source>
        <dbReference type="ARBA" id="ARBA00009437"/>
    </source>
</evidence>
<protein>
    <submittedName>
        <fullName evidence="6">HTH-type transcriptional regulator GltR</fullName>
    </submittedName>
</protein>
<evidence type="ECO:0000313" key="6">
    <source>
        <dbReference type="EMBL" id="OIR09948.1"/>
    </source>
</evidence>
<dbReference type="PANTHER" id="PTHR30126:SF40">
    <property type="entry name" value="HTH-TYPE TRANSCRIPTIONAL REGULATOR GLTR"/>
    <property type="match status" value="1"/>
</dbReference>
<dbReference type="InterPro" id="IPR000847">
    <property type="entry name" value="LysR_HTH_N"/>
</dbReference>
<dbReference type="Gene3D" id="1.10.10.10">
    <property type="entry name" value="Winged helix-like DNA-binding domain superfamily/Winged helix DNA-binding domain"/>
    <property type="match status" value="1"/>
</dbReference>
<dbReference type="GO" id="GO:0000976">
    <property type="term" value="F:transcription cis-regulatory region binding"/>
    <property type="evidence" value="ECO:0007669"/>
    <property type="project" value="TreeGrafter"/>
</dbReference>
<evidence type="ECO:0000259" key="5">
    <source>
        <dbReference type="PROSITE" id="PS50931"/>
    </source>
</evidence>
<reference evidence="6" key="1">
    <citation type="submission" date="2016-10" db="EMBL/GenBank/DDBJ databases">
        <title>Sequence of Gallionella enrichment culture.</title>
        <authorList>
            <person name="Poehlein A."/>
            <person name="Muehling M."/>
            <person name="Daniel R."/>
        </authorList>
    </citation>
    <scope>NUCLEOTIDE SEQUENCE</scope>
</reference>
<keyword evidence="3" id="KW-0238">DNA-binding</keyword>
<keyword evidence="2" id="KW-0805">Transcription regulation</keyword>
<organism evidence="6">
    <name type="scientific">mine drainage metagenome</name>
    <dbReference type="NCBI Taxonomy" id="410659"/>
    <lineage>
        <taxon>unclassified sequences</taxon>
        <taxon>metagenomes</taxon>
        <taxon>ecological metagenomes</taxon>
    </lineage>
</organism>
<accession>A0A1J5T810</accession>
<dbReference type="FunFam" id="1.10.10.10:FF:000001">
    <property type="entry name" value="LysR family transcriptional regulator"/>
    <property type="match status" value="1"/>
</dbReference>